<name>A0AA38T336_9ASTR</name>
<organism evidence="1 2">
    <name type="scientific">Centaurea solstitialis</name>
    <name type="common">yellow star-thistle</name>
    <dbReference type="NCBI Taxonomy" id="347529"/>
    <lineage>
        <taxon>Eukaryota</taxon>
        <taxon>Viridiplantae</taxon>
        <taxon>Streptophyta</taxon>
        <taxon>Embryophyta</taxon>
        <taxon>Tracheophyta</taxon>
        <taxon>Spermatophyta</taxon>
        <taxon>Magnoliopsida</taxon>
        <taxon>eudicotyledons</taxon>
        <taxon>Gunneridae</taxon>
        <taxon>Pentapetalae</taxon>
        <taxon>asterids</taxon>
        <taxon>campanulids</taxon>
        <taxon>Asterales</taxon>
        <taxon>Asteraceae</taxon>
        <taxon>Carduoideae</taxon>
        <taxon>Cardueae</taxon>
        <taxon>Centaureinae</taxon>
        <taxon>Centaurea</taxon>
    </lineage>
</organism>
<dbReference type="Gene3D" id="1.25.40.20">
    <property type="entry name" value="Ankyrin repeat-containing domain"/>
    <property type="match status" value="1"/>
</dbReference>
<dbReference type="Proteomes" id="UP001172457">
    <property type="component" value="Chromosome 4"/>
</dbReference>
<dbReference type="SUPFAM" id="SSF48403">
    <property type="entry name" value="Ankyrin repeat"/>
    <property type="match status" value="1"/>
</dbReference>
<reference evidence="1" key="1">
    <citation type="submission" date="2023-03" db="EMBL/GenBank/DDBJ databases">
        <title>Chromosome-scale reference genome and RAD-based genetic map of yellow starthistle (Centaurea solstitialis) reveal putative structural variation and QTLs associated with invader traits.</title>
        <authorList>
            <person name="Reatini B."/>
            <person name="Cang F.A."/>
            <person name="Jiang Q."/>
            <person name="Mckibben M.T.W."/>
            <person name="Barker M.S."/>
            <person name="Rieseberg L.H."/>
            <person name="Dlugosch K.M."/>
        </authorList>
    </citation>
    <scope>NUCLEOTIDE SEQUENCE</scope>
    <source>
        <strain evidence="1">CAN-66</strain>
        <tissue evidence="1">Leaf</tissue>
    </source>
</reference>
<accession>A0AA38T336</accession>
<dbReference type="AlphaFoldDB" id="A0AA38T336"/>
<dbReference type="EMBL" id="JARYMX010000004">
    <property type="protein sequence ID" value="KAJ9553515.1"/>
    <property type="molecule type" value="Genomic_DNA"/>
</dbReference>
<gene>
    <name evidence="1" type="ORF">OSB04_017560</name>
</gene>
<keyword evidence="2" id="KW-1185">Reference proteome</keyword>
<comment type="caution">
    <text evidence="1">The sequence shown here is derived from an EMBL/GenBank/DDBJ whole genome shotgun (WGS) entry which is preliminary data.</text>
</comment>
<evidence type="ECO:0000313" key="2">
    <source>
        <dbReference type="Proteomes" id="UP001172457"/>
    </source>
</evidence>
<sequence length="256" mass="30010">MELERDRDKVREKKRDMEPERDMELEWAALYRSNRRDEQYFNICVPLYEACLTANWDAANAIFVQNRDYVRYAIDMTYNTPLHIVAYAQETKQTNDFELQLKNNISNNAFCLAASSGNIEMVTNMVRMNNELVNIPGYDEKPPLFKRALYGKYGTLKYLFVLSALFCCLASQETCVHFDFFDVALKIVRNHPQLAKEGSILGVLARKPNAFKRDCTRCCDKDDENAWRLLKIIWRDNIMRMTTDEVQRILRASEVL</sequence>
<dbReference type="InterPro" id="IPR036770">
    <property type="entry name" value="Ankyrin_rpt-contain_sf"/>
</dbReference>
<evidence type="ECO:0008006" key="3">
    <source>
        <dbReference type="Google" id="ProtNLM"/>
    </source>
</evidence>
<evidence type="ECO:0000313" key="1">
    <source>
        <dbReference type="EMBL" id="KAJ9553515.1"/>
    </source>
</evidence>
<protein>
    <recommendedName>
        <fullName evidence="3">Ankyrin repeat protein</fullName>
    </recommendedName>
</protein>
<proteinExistence type="predicted"/>